<organism evidence="1 2">
    <name type="scientific">Vigna mungo</name>
    <name type="common">Black gram</name>
    <name type="synonym">Phaseolus mungo</name>
    <dbReference type="NCBI Taxonomy" id="3915"/>
    <lineage>
        <taxon>Eukaryota</taxon>
        <taxon>Viridiplantae</taxon>
        <taxon>Streptophyta</taxon>
        <taxon>Embryophyta</taxon>
        <taxon>Tracheophyta</taxon>
        <taxon>Spermatophyta</taxon>
        <taxon>Magnoliopsida</taxon>
        <taxon>eudicotyledons</taxon>
        <taxon>Gunneridae</taxon>
        <taxon>Pentapetalae</taxon>
        <taxon>rosids</taxon>
        <taxon>fabids</taxon>
        <taxon>Fabales</taxon>
        <taxon>Fabaceae</taxon>
        <taxon>Papilionoideae</taxon>
        <taxon>50 kb inversion clade</taxon>
        <taxon>NPAAA clade</taxon>
        <taxon>indigoferoid/millettioid clade</taxon>
        <taxon>Phaseoleae</taxon>
        <taxon>Vigna</taxon>
    </lineage>
</organism>
<gene>
    <name evidence="1" type="ORF">V8G54_035723</name>
</gene>
<dbReference type="Pfam" id="PF05056">
    <property type="entry name" value="DUF674"/>
    <property type="match status" value="1"/>
</dbReference>
<sequence length="118" mass="13242">MKRVVRSLEILCLENGFVKESASFLVSDDLYTMPNVFGASANLFLKLGIEDMNILEEQIVDITKKEGLGILKASLTSTFALTEGLKHFITRIEENNGSITSILFEVVKKILKFSLNLW</sequence>
<accession>A0AAQ3MH55</accession>
<reference evidence="1 2" key="1">
    <citation type="journal article" date="2023" name="Life. Sci Alliance">
        <title>Evolutionary insights into 3D genome organization and epigenetic landscape of Vigna mungo.</title>
        <authorList>
            <person name="Junaid A."/>
            <person name="Singh B."/>
            <person name="Bhatia S."/>
        </authorList>
    </citation>
    <scope>NUCLEOTIDE SEQUENCE [LARGE SCALE GENOMIC DNA]</scope>
    <source>
        <strain evidence="1">Urdbean</strain>
    </source>
</reference>
<protein>
    <submittedName>
        <fullName evidence="1">Uncharacterized protein</fullName>
    </submittedName>
</protein>
<dbReference type="AlphaFoldDB" id="A0AAQ3MH55"/>
<dbReference type="PANTHER" id="PTHR33103:SF27">
    <property type="entry name" value="OS04G0594700 PROTEIN"/>
    <property type="match status" value="1"/>
</dbReference>
<evidence type="ECO:0000313" key="1">
    <source>
        <dbReference type="EMBL" id="WVY90209.1"/>
    </source>
</evidence>
<dbReference type="PANTHER" id="PTHR33103">
    <property type="entry name" value="OS01G0153900 PROTEIN"/>
    <property type="match status" value="1"/>
</dbReference>
<keyword evidence="2" id="KW-1185">Reference proteome</keyword>
<name>A0AAQ3MH55_VIGMU</name>
<dbReference type="InterPro" id="IPR007750">
    <property type="entry name" value="DUF674"/>
</dbReference>
<dbReference type="EMBL" id="CP144690">
    <property type="protein sequence ID" value="WVY90209.1"/>
    <property type="molecule type" value="Genomic_DNA"/>
</dbReference>
<evidence type="ECO:0000313" key="2">
    <source>
        <dbReference type="Proteomes" id="UP001374535"/>
    </source>
</evidence>
<dbReference type="Proteomes" id="UP001374535">
    <property type="component" value="Chromosome 11"/>
</dbReference>
<proteinExistence type="predicted"/>